<evidence type="ECO:0000256" key="1">
    <source>
        <dbReference type="SAM" id="MobiDB-lite"/>
    </source>
</evidence>
<sequence length="196" mass="21252">MGFASEMYVKILDSWDEFNEWCGGGSRGLLVVAALALLILALLAVVFVPGLMPTDDGEGVVAEETPTKQVPETKPTAAPTVAPTAIPTPTTEPTPIGTPVTPAHLPEIHTVVINPYVTPSFNFNPVNCTIARNDSVVWINEDTSKQGKYILTSDDGLWQPVEIPFGSEFTYTFNSTGTYHYGCEYFHSMQGTIIVK</sequence>
<reference evidence="3 4" key="1">
    <citation type="journal article" date="2019" name="Nat. Microbiol.">
        <title>Wide diversity of methane and short-chain alkane metabolisms in uncultured archaea.</title>
        <authorList>
            <person name="Borrel G."/>
            <person name="Adam P.S."/>
            <person name="McKay L.J."/>
            <person name="Chen L.X."/>
            <person name="Sierra-Garcia I.N."/>
            <person name="Sieber C.M."/>
            <person name="Letourneur Q."/>
            <person name="Ghozlane A."/>
            <person name="Andersen G.L."/>
            <person name="Li W.J."/>
            <person name="Hallam S.J."/>
            <person name="Muyzer G."/>
            <person name="de Oliveira V.M."/>
            <person name="Inskeep W.P."/>
            <person name="Banfield J.F."/>
            <person name="Gribaldo S."/>
        </authorList>
    </citation>
    <scope>NUCLEOTIDE SEQUENCE [LARGE SCALE GENOMIC DNA]</scope>
    <source>
        <strain evidence="3">NM1b</strain>
    </source>
</reference>
<dbReference type="SUPFAM" id="SSF49503">
    <property type="entry name" value="Cupredoxins"/>
    <property type="match status" value="1"/>
</dbReference>
<dbReference type="PANTHER" id="PTHR36507:SF1">
    <property type="entry name" value="BLL1555 PROTEIN"/>
    <property type="match status" value="1"/>
</dbReference>
<dbReference type="InterPro" id="IPR052721">
    <property type="entry name" value="ET_Amicyanin"/>
</dbReference>
<dbReference type="InterPro" id="IPR008972">
    <property type="entry name" value="Cupredoxin"/>
</dbReference>
<dbReference type="Proteomes" id="UP000320766">
    <property type="component" value="Unassembled WGS sequence"/>
</dbReference>
<feature type="compositionally biased region" description="Low complexity" evidence="1">
    <location>
        <begin position="72"/>
        <end position="94"/>
    </location>
</feature>
<evidence type="ECO:0000256" key="2">
    <source>
        <dbReference type="SAM" id="Phobius"/>
    </source>
</evidence>
<evidence type="ECO:0000313" key="4">
    <source>
        <dbReference type="Proteomes" id="UP000320766"/>
    </source>
</evidence>
<gene>
    <name evidence="3" type="ORF">EF807_08165</name>
</gene>
<dbReference type="PANTHER" id="PTHR36507">
    <property type="entry name" value="BLL1555 PROTEIN"/>
    <property type="match status" value="1"/>
</dbReference>
<feature type="transmembrane region" description="Helical" evidence="2">
    <location>
        <begin position="28"/>
        <end position="48"/>
    </location>
</feature>
<accession>A0A520KUN8</accession>
<keyword evidence="2" id="KW-0472">Membrane</keyword>
<protein>
    <recommendedName>
        <fullName evidence="5">EfeO-type cupredoxin-like domain-containing protein</fullName>
    </recommendedName>
</protein>
<organism evidence="3 4">
    <name type="scientific">Candidatus Methanolliviera hydrocarbonicum</name>
    <dbReference type="NCBI Taxonomy" id="2491085"/>
    <lineage>
        <taxon>Archaea</taxon>
        <taxon>Methanobacteriati</taxon>
        <taxon>Methanobacteriota</taxon>
        <taxon>Candidatus Methanoliparia</taxon>
        <taxon>Candidatus Methanoliparales</taxon>
        <taxon>Candidatus Methanollivieraceae</taxon>
        <taxon>Candidatus Methanolliviera</taxon>
    </lineage>
</organism>
<evidence type="ECO:0000313" key="3">
    <source>
        <dbReference type="EMBL" id="RZN66766.1"/>
    </source>
</evidence>
<keyword evidence="2" id="KW-1133">Transmembrane helix</keyword>
<comment type="caution">
    <text evidence="3">The sequence shown here is derived from an EMBL/GenBank/DDBJ whole genome shotgun (WGS) entry which is preliminary data.</text>
</comment>
<dbReference type="EMBL" id="RXIL01000152">
    <property type="protein sequence ID" value="RZN66766.1"/>
    <property type="molecule type" value="Genomic_DNA"/>
</dbReference>
<feature type="region of interest" description="Disordered" evidence="1">
    <location>
        <begin position="64"/>
        <end position="94"/>
    </location>
</feature>
<keyword evidence="2" id="KW-0812">Transmembrane</keyword>
<dbReference type="Gene3D" id="2.60.40.420">
    <property type="entry name" value="Cupredoxins - blue copper proteins"/>
    <property type="match status" value="1"/>
</dbReference>
<dbReference type="AlphaFoldDB" id="A0A520KUN8"/>
<evidence type="ECO:0008006" key="5">
    <source>
        <dbReference type="Google" id="ProtNLM"/>
    </source>
</evidence>
<name>A0A520KUN8_9EURY</name>
<proteinExistence type="predicted"/>